<feature type="region of interest" description="Disordered" evidence="1">
    <location>
        <begin position="1"/>
        <end position="49"/>
    </location>
</feature>
<comment type="caution">
    <text evidence="2">The sequence shown here is derived from an EMBL/GenBank/DDBJ whole genome shotgun (WGS) entry which is preliminary data.</text>
</comment>
<evidence type="ECO:0000313" key="3">
    <source>
        <dbReference type="Proteomes" id="UP001291623"/>
    </source>
</evidence>
<organism evidence="2 3">
    <name type="scientific">Anisodus tanguticus</name>
    <dbReference type="NCBI Taxonomy" id="243964"/>
    <lineage>
        <taxon>Eukaryota</taxon>
        <taxon>Viridiplantae</taxon>
        <taxon>Streptophyta</taxon>
        <taxon>Embryophyta</taxon>
        <taxon>Tracheophyta</taxon>
        <taxon>Spermatophyta</taxon>
        <taxon>Magnoliopsida</taxon>
        <taxon>eudicotyledons</taxon>
        <taxon>Gunneridae</taxon>
        <taxon>Pentapetalae</taxon>
        <taxon>asterids</taxon>
        <taxon>lamiids</taxon>
        <taxon>Solanales</taxon>
        <taxon>Solanaceae</taxon>
        <taxon>Solanoideae</taxon>
        <taxon>Hyoscyameae</taxon>
        <taxon>Anisodus</taxon>
    </lineage>
</organism>
<accession>A0AAE1SDR7</accession>
<feature type="compositionally biased region" description="Basic and acidic residues" evidence="1">
    <location>
        <begin position="660"/>
        <end position="682"/>
    </location>
</feature>
<reference evidence="2" key="1">
    <citation type="submission" date="2023-12" db="EMBL/GenBank/DDBJ databases">
        <title>Genome assembly of Anisodus tanguticus.</title>
        <authorList>
            <person name="Wang Y.-J."/>
        </authorList>
    </citation>
    <scope>NUCLEOTIDE SEQUENCE</scope>
    <source>
        <strain evidence="2">KB-2021</strain>
        <tissue evidence="2">Leaf</tissue>
    </source>
</reference>
<evidence type="ECO:0000313" key="2">
    <source>
        <dbReference type="EMBL" id="KAK4368923.1"/>
    </source>
</evidence>
<feature type="compositionally biased region" description="Basic and acidic residues" evidence="1">
    <location>
        <begin position="731"/>
        <end position="747"/>
    </location>
</feature>
<feature type="compositionally biased region" description="Polar residues" evidence="1">
    <location>
        <begin position="707"/>
        <end position="729"/>
    </location>
</feature>
<feature type="compositionally biased region" description="Gly residues" evidence="1">
    <location>
        <begin position="10"/>
        <end position="21"/>
    </location>
</feature>
<proteinExistence type="predicted"/>
<feature type="region of interest" description="Disordered" evidence="1">
    <location>
        <begin position="707"/>
        <end position="759"/>
    </location>
</feature>
<sequence>MEFNTTPTRYGGGDGKRGAGGKLKKPPARKPPATPYDRPPPLNTPGRTSWLSKLVDPAYRIISGSATRILPSFISNAIAGTPPPPLELIDGELGFMKKIGAIAGNPPPLEQINSELAALDLFEDLSHFDISLESASGDGVRAYIIGTTVSYAFYTLLRSPFCSAHSLNEESLNRLASSEKESLSRSTEGKKEDPSIGKLRGISEEEKLEEEKPKNSRSAEGKEEDPSMGKSNGISEAEKLEEKKPKNSSDSAEIYRIERLMQGKSFSRPDAKFLCLVFIQETLLAMCVLQNLSVKPAYSKAVFTICRDEIMHLTEILNSRVIDGQEKKASRTAEGDIGKFHLTHETPRRPNDRKLDETDFAMPGTSTPLPQTNVRDEVGASPIDIARAYMGSRRLSKGNDSYGFVSKGEQAPQNRFLPPPSPKPSTCWPTAMVQDQRGHFTAQNQRGYVVDFPRTPYSRTLLPKSGDTTQLQAGSRWLDSPAKPFQQSQSSIYSQEKTRTDLHLPSYGSAGPIRRMRNKFVSEFRPRRSIFLNSPNASSPLEKVGASKLFLSAAGKNLEVGQTSGVEKYQSVEHKVGRSEEALPHISSSNETVRKILEQLDRHKPTSAEKAAELKLASEWKKYPRNEISDSTPNGKMKSSHLGEFDMRMNNGPEAAQSSKEGDTEAFNHTEISQEKTTREADTATGASTKAASIASVFVTTTKADTVPSFTSKGADSQVKSFFSGSHIPSSRKDSLGTDDEQKDKGATPRLPFNNRSNGQNAVTLSNFMGFELTRNAPGQASGAKPNLTSISINKPNPRNATFSDNGFGFTFPVHASSGALSEPPTPSIMPSSSGSVVSQPVDASTSPVYNFGSGKSAERLVFSFPSTSNASVPVDASDLKFSFGSDRTSRLSFGAVGKATC</sequence>
<feature type="compositionally biased region" description="Polar residues" evidence="1">
    <location>
        <begin position="787"/>
        <end position="798"/>
    </location>
</feature>
<feature type="region of interest" description="Disordered" evidence="1">
    <location>
        <begin position="625"/>
        <end position="690"/>
    </location>
</feature>
<feature type="compositionally biased region" description="Basic and acidic residues" evidence="1">
    <location>
        <begin position="176"/>
        <end position="227"/>
    </location>
</feature>
<feature type="region of interest" description="Disordered" evidence="1">
    <location>
        <begin position="176"/>
        <end position="250"/>
    </location>
</feature>
<dbReference type="AlphaFoldDB" id="A0AAE1SDR7"/>
<protein>
    <submittedName>
        <fullName evidence="2">Uncharacterized protein</fullName>
    </submittedName>
</protein>
<dbReference type="EMBL" id="JAVYJV010000006">
    <property type="protein sequence ID" value="KAK4368923.1"/>
    <property type="molecule type" value="Genomic_DNA"/>
</dbReference>
<feature type="region of interest" description="Disordered" evidence="1">
    <location>
        <begin position="777"/>
        <end position="798"/>
    </location>
</feature>
<evidence type="ECO:0000256" key="1">
    <source>
        <dbReference type="SAM" id="MobiDB-lite"/>
    </source>
</evidence>
<gene>
    <name evidence="2" type="ORF">RND71_012715</name>
</gene>
<feature type="compositionally biased region" description="Basic and acidic residues" evidence="1">
    <location>
        <begin position="236"/>
        <end position="250"/>
    </location>
</feature>
<keyword evidence="3" id="KW-1185">Reference proteome</keyword>
<dbReference type="GO" id="GO:0005635">
    <property type="term" value="C:nuclear envelope"/>
    <property type="evidence" value="ECO:0007669"/>
    <property type="project" value="TreeGrafter"/>
</dbReference>
<name>A0AAE1SDR7_9SOLA</name>
<dbReference type="GO" id="GO:0071763">
    <property type="term" value="P:nuclear membrane organization"/>
    <property type="evidence" value="ECO:0007669"/>
    <property type="project" value="TreeGrafter"/>
</dbReference>
<dbReference type="PANTHER" id="PTHR33416">
    <property type="entry name" value="NUCLEAR PORE COMPLEX PROTEIN NUP1"/>
    <property type="match status" value="1"/>
</dbReference>
<dbReference type="PANTHER" id="PTHR33416:SF18">
    <property type="entry name" value="NUCLEOPORIN-LIKE PROTEIN"/>
    <property type="match status" value="1"/>
</dbReference>
<feature type="region of interest" description="Disordered" evidence="1">
    <location>
        <begin position="326"/>
        <end position="355"/>
    </location>
</feature>
<feature type="compositionally biased region" description="Pro residues" evidence="1">
    <location>
        <begin position="29"/>
        <end position="43"/>
    </location>
</feature>
<dbReference type="Proteomes" id="UP001291623">
    <property type="component" value="Unassembled WGS sequence"/>
</dbReference>